<evidence type="ECO:0000313" key="3">
    <source>
        <dbReference type="Proteomes" id="UP000270034"/>
    </source>
</evidence>
<evidence type="ECO:0000256" key="1">
    <source>
        <dbReference type="SAM" id="MobiDB-lite"/>
    </source>
</evidence>
<reference evidence="2 3" key="1">
    <citation type="submission" date="2018-02" db="EMBL/GenBank/DDBJ databases">
        <title>Acetobacter orientalis genome.</title>
        <authorList>
            <person name="Nakashima N."/>
            <person name="Tamura T."/>
        </authorList>
    </citation>
    <scope>NUCLEOTIDE SEQUENCE [LARGE SCALE GENOMIC DNA]</scope>
    <source>
        <strain evidence="2 3">FAN1</strain>
        <plasmid evidence="3">paof1 fan1 dna</plasmid>
    </source>
</reference>
<accession>A0A2Z5ZN69</accession>
<sequence length="50" mass="5476">MHTLCWIKARQHWVVDVAISDKNLVAELDGMSRDNGTAQTSATATTTYAP</sequence>
<proteinExistence type="predicted"/>
<dbReference type="AlphaFoldDB" id="A0A2Z5ZN69"/>
<dbReference type="KEGG" id="aot:AcetOri_orf00025p"/>
<dbReference type="EMBL" id="AP018516">
    <property type="protein sequence ID" value="BBC81707.1"/>
    <property type="molecule type" value="Genomic_DNA"/>
</dbReference>
<geneLocation type="plasmid" evidence="3">
    <name>paof1 fan1 dna</name>
</geneLocation>
<keyword evidence="2" id="KW-0614">Plasmid</keyword>
<protein>
    <submittedName>
        <fullName evidence="2">Capsular biosynthesis protein</fullName>
    </submittedName>
</protein>
<gene>
    <name evidence="2" type="ORF">AcetOrient_orf00025p</name>
</gene>
<feature type="compositionally biased region" description="Low complexity" evidence="1">
    <location>
        <begin position="37"/>
        <end position="50"/>
    </location>
</feature>
<name>A0A2Z5ZN69_9PROT</name>
<feature type="region of interest" description="Disordered" evidence="1">
    <location>
        <begin position="30"/>
        <end position="50"/>
    </location>
</feature>
<dbReference type="Proteomes" id="UP000270034">
    <property type="component" value="Plasmid pAOF1"/>
</dbReference>
<evidence type="ECO:0000313" key="2">
    <source>
        <dbReference type="EMBL" id="BBC81707.1"/>
    </source>
</evidence>
<organism evidence="2 3">
    <name type="scientific">Acetobacter orientalis</name>
    <dbReference type="NCBI Taxonomy" id="146474"/>
    <lineage>
        <taxon>Bacteria</taxon>
        <taxon>Pseudomonadati</taxon>
        <taxon>Pseudomonadota</taxon>
        <taxon>Alphaproteobacteria</taxon>
        <taxon>Acetobacterales</taxon>
        <taxon>Acetobacteraceae</taxon>
        <taxon>Acetobacter</taxon>
    </lineage>
</organism>